<keyword evidence="8" id="KW-1185">Reference proteome</keyword>
<dbReference type="Gene3D" id="2.40.420.20">
    <property type="match status" value="1"/>
</dbReference>
<evidence type="ECO:0000313" key="7">
    <source>
        <dbReference type="EMBL" id="RAJ06493.1"/>
    </source>
</evidence>
<dbReference type="NCBIfam" id="TIGR01730">
    <property type="entry name" value="RND_mfp"/>
    <property type="match status" value="1"/>
</dbReference>
<gene>
    <name evidence="7" type="ORF">LX64_01620</name>
</gene>
<dbReference type="EMBL" id="QLLL01000003">
    <property type="protein sequence ID" value="RAJ06493.1"/>
    <property type="molecule type" value="Genomic_DNA"/>
</dbReference>
<comment type="caution">
    <text evidence="7">The sequence shown here is derived from an EMBL/GenBank/DDBJ whole genome shotgun (WGS) entry which is preliminary data.</text>
</comment>
<dbReference type="InterPro" id="IPR058625">
    <property type="entry name" value="MdtA-like_BSH"/>
</dbReference>
<dbReference type="AlphaFoldDB" id="A0A327QSV9"/>
<dbReference type="Pfam" id="PF25917">
    <property type="entry name" value="BSH_RND"/>
    <property type="match status" value="1"/>
</dbReference>
<feature type="transmembrane region" description="Helical" evidence="3">
    <location>
        <begin position="6"/>
        <end position="25"/>
    </location>
</feature>
<dbReference type="Proteomes" id="UP000249547">
    <property type="component" value="Unassembled WGS sequence"/>
</dbReference>
<dbReference type="PANTHER" id="PTHR30469">
    <property type="entry name" value="MULTIDRUG RESISTANCE PROTEIN MDTA"/>
    <property type="match status" value="1"/>
</dbReference>
<evidence type="ECO:0000313" key="8">
    <source>
        <dbReference type="Proteomes" id="UP000249547"/>
    </source>
</evidence>
<dbReference type="InterPro" id="IPR058792">
    <property type="entry name" value="Beta-barrel_RND_2"/>
</dbReference>
<protein>
    <submittedName>
        <fullName evidence="7">HlyD family secretion protein</fullName>
    </submittedName>
</protein>
<name>A0A327QSV9_9BACT</name>
<feature type="domain" description="Multidrug resistance protein MdtA-like alpha-helical hairpin" evidence="4">
    <location>
        <begin position="99"/>
        <end position="167"/>
    </location>
</feature>
<dbReference type="InterPro" id="IPR006143">
    <property type="entry name" value="RND_pump_MFP"/>
</dbReference>
<dbReference type="PANTHER" id="PTHR30469:SF33">
    <property type="entry name" value="SLR1207 PROTEIN"/>
    <property type="match status" value="1"/>
</dbReference>
<dbReference type="Pfam" id="PF25954">
    <property type="entry name" value="Beta-barrel_RND_2"/>
    <property type="match status" value="1"/>
</dbReference>
<accession>A0A327QSV9</accession>
<dbReference type="OrthoDB" id="9809068at2"/>
<proteinExistence type="inferred from homology"/>
<evidence type="ECO:0000256" key="1">
    <source>
        <dbReference type="ARBA" id="ARBA00009477"/>
    </source>
</evidence>
<dbReference type="RefSeq" id="WP_111597109.1">
    <property type="nucleotide sequence ID" value="NZ_QLLL01000003.1"/>
</dbReference>
<reference evidence="7 8" key="1">
    <citation type="submission" date="2018-06" db="EMBL/GenBank/DDBJ databases">
        <title>Genomic Encyclopedia of Archaeal and Bacterial Type Strains, Phase II (KMG-II): from individual species to whole genera.</title>
        <authorList>
            <person name="Goeker M."/>
        </authorList>
    </citation>
    <scope>NUCLEOTIDE SEQUENCE [LARGE SCALE GENOMIC DNA]</scope>
    <source>
        <strain evidence="7 8">DSM 23857</strain>
    </source>
</reference>
<dbReference type="Pfam" id="PF25876">
    <property type="entry name" value="HH_MFP_RND"/>
    <property type="match status" value="1"/>
</dbReference>
<feature type="region of interest" description="Disordered" evidence="2">
    <location>
        <begin position="382"/>
        <end position="405"/>
    </location>
</feature>
<evidence type="ECO:0000256" key="2">
    <source>
        <dbReference type="SAM" id="MobiDB-lite"/>
    </source>
</evidence>
<dbReference type="GO" id="GO:1990281">
    <property type="term" value="C:efflux pump complex"/>
    <property type="evidence" value="ECO:0007669"/>
    <property type="project" value="TreeGrafter"/>
</dbReference>
<sequence length="405" mass="44646">MKKYKWLIIVLVAVLAIALVWFFFLRKPAQQVVFETEHPTRGSISNSVTATGSIQPVDTVSVGTQISGTVKAIFTDFNQTVKKGQLIAEIDKSLLQATVDQITANLTSAKDQLVYQTQNYNRQKQLFDVGAISRADYETATYSYNVAKASVASLQAQLRSAKQNLSFADIFSPIDGVVMYRNVSIGQTVASSFNTPTLFVIAKDLTKMQVQASVDEADIGNVQKGLQVTFTVDAYPEDVFKGSVKDIWLRPSISSNVVTYNTIIETANEDMKLKPGMTANITIYTKLVEDAVLISARALQFKPDSSMLGKTYNIIPGPPHPRKKENDTSSIKHASVWVKQDSNIVRKTITIGMNDETHVQVLNGLTTEDNVITDATLVSAKEAKGNQQVKSPFMPSRPRGNQRRN</sequence>
<dbReference type="InterPro" id="IPR058624">
    <property type="entry name" value="MdtA-like_HH"/>
</dbReference>
<dbReference type="GO" id="GO:0015562">
    <property type="term" value="F:efflux transmembrane transporter activity"/>
    <property type="evidence" value="ECO:0007669"/>
    <property type="project" value="TreeGrafter"/>
</dbReference>
<keyword evidence="3" id="KW-0812">Transmembrane</keyword>
<organism evidence="7 8">
    <name type="scientific">Chitinophaga skermanii</name>
    <dbReference type="NCBI Taxonomy" id="331697"/>
    <lineage>
        <taxon>Bacteria</taxon>
        <taxon>Pseudomonadati</taxon>
        <taxon>Bacteroidota</taxon>
        <taxon>Chitinophagia</taxon>
        <taxon>Chitinophagales</taxon>
        <taxon>Chitinophagaceae</taxon>
        <taxon>Chitinophaga</taxon>
    </lineage>
</organism>
<keyword evidence="3" id="KW-1133">Transmembrane helix</keyword>
<keyword evidence="3" id="KW-0472">Membrane</keyword>
<evidence type="ECO:0000259" key="4">
    <source>
        <dbReference type="Pfam" id="PF25876"/>
    </source>
</evidence>
<evidence type="ECO:0000259" key="5">
    <source>
        <dbReference type="Pfam" id="PF25917"/>
    </source>
</evidence>
<feature type="domain" description="Multidrug resistance protein MdtA-like barrel-sandwich hybrid" evidence="5">
    <location>
        <begin position="59"/>
        <end position="197"/>
    </location>
</feature>
<dbReference type="Gene3D" id="2.40.30.170">
    <property type="match status" value="1"/>
</dbReference>
<dbReference type="SUPFAM" id="SSF111369">
    <property type="entry name" value="HlyD-like secretion proteins"/>
    <property type="match status" value="1"/>
</dbReference>
<comment type="similarity">
    <text evidence="1">Belongs to the membrane fusion protein (MFP) (TC 8.A.1) family.</text>
</comment>
<dbReference type="Gene3D" id="2.40.50.100">
    <property type="match status" value="2"/>
</dbReference>
<feature type="domain" description="CusB-like beta-barrel" evidence="6">
    <location>
        <begin position="210"/>
        <end position="284"/>
    </location>
</feature>
<evidence type="ECO:0000256" key="3">
    <source>
        <dbReference type="SAM" id="Phobius"/>
    </source>
</evidence>
<evidence type="ECO:0000259" key="6">
    <source>
        <dbReference type="Pfam" id="PF25954"/>
    </source>
</evidence>